<sequence>MRHELSRLRDVPLHEATMFTHRRWAVPSLASSKDVTNYRVTKAKESLLSVARSSGPRRRVGGPTRTLPSPSLSSVTHRRNRQEKHINWKWESERVGDDNLGNSPKSRGGAVRFSQLYDAPRASLFEPADAAAL</sequence>
<name>A0A4C1W8S9_EUMVA</name>
<evidence type="ECO:0000256" key="1">
    <source>
        <dbReference type="SAM" id="MobiDB-lite"/>
    </source>
</evidence>
<reference evidence="2 3" key="1">
    <citation type="journal article" date="2019" name="Commun. Biol.">
        <title>The bagworm genome reveals a unique fibroin gene that provides high tensile strength.</title>
        <authorList>
            <person name="Kono N."/>
            <person name="Nakamura H."/>
            <person name="Ohtoshi R."/>
            <person name="Tomita M."/>
            <person name="Numata K."/>
            <person name="Arakawa K."/>
        </authorList>
    </citation>
    <scope>NUCLEOTIDE SEQUENCE [LARGE SCALE GENOMIC DNA]</scope>
</reference>
<proteinExistence type="predicted"/>
<accession>A0A4C1W8S9</accession>
<feature type="region of interest" description="Disordered" evidence="1">
    <location>
        <begin position="90"/>
        <end position="109"/>
    </location>
</feature>
<gene>
    <name evidence="2" type="ORF">EVAR_79644_1</name>
</gene>
<keyword evidence="3" id="KW-1185">Reference proteome</keyword>
<organism evidence="2 3">
    <name type="scientific">Eumeta variegata</name>
    <name type="common">Bagworm moth</name>
    <name type="synonym">Eumeta japonica</name>
    <dbReference type="NCBI Taxonomy" id="151549"/>
    <lineage>
        <taxon>Eukaryota</taxon>
        <taxon>Metazoa</taxon>
        <taxon>Ecdysozoa</taxon>
        <taxon>Arthropoda</taxon>
        <taxon>Hexapoda</taxon>
        <taxon>Insecta</taxon>
        <taxon>Pterygota</taxon>
        <taxon>Neoptera</taxon>
        <taxon>Endopterygota</taxon>
        <taxon>Lepidoptera</taxon>
        <taxon>Glossata</taxon>
        <taxon>Ditrysia</taxon>
        <taxon>Tineoidea</taxon>
        <taxon>Psychidae</taxon>
        <taxon>Oiketicinae</taxon>
        <taxon>Eumeta</taxon>
    </lineage>
</organism>
<protein>
    <submittedName>
        <fullName evidence="2">Uncharacterized protein</fullName>
    </submittedName>
</protein>
<dbReference type="EMBL" id="BGZK01000510">
    <property type="protein sequence ID" value="GBP47796.1"/>
    <property type="molecule type" value="Genomic_DNA"/>
</dbReference>
<feature type="region of interest" description="Disordered" evidence="1">
    <location>
        <begin position="50"/>
        <end position="80"/>
    </location>
</feature>
<evidence type="ECO:0000313" key="3">
    <source>
        <dbReference type="Proteomes" id="UP000299102"/>
    </source>
</evidence>
<dbReference type="AlphaFoldDB" id="A0A4C1W8S9"/>
<dbReference type="Proteomes" id="UP000299102">
    <property type="component" value="Unassembled WGS sequence"/>
</dbReference>
<feature type="compositionally biased region" description="Low complexity" evidence="1">
    <location>
        <begin position="61"/>
        <end position="74"/>
    </location>
</feature>
<evidence type="ECO:0000313" key="2">
    <source>
        <dbReference type="EMBL" id="GBP47796.1"/>
    </source>
</evidence>
<comment type="caution">
    <text evidence="2">The sequence shown here is derived from an EMBL/GenBank/DDBJ whole genome shotgun (WGS) entry which is preliminary data.</text>
</comment>